<sequence>MSTNTSPLDADQEVILQAALENSFSSISSIPTASSEEAETTAESVSTTSGTSIATPATTSEPQPVSDASREPIPNDAHDEWKAEYESNLAKWKHENAVQREKAEKVRGEWEVKRSSIGPTTFDGITIGQSEPELGEHLAKIQRGATGELAAGWEEVSETDSPAVISVNITPEITNQDLSPSNSSLTTLPTMHNPERQAQAATTSGHQRSPSNSSNSKWDSSIPSSLTSSYPSLSLPDAHSQQDSRQASSTTRHQHARNTRDNEAPNRAHDHQGNEQLPRPPASTAIFDSSLSTKTRVIALLGSLTINLFLPFVNGVMMGFGEIFAENVLWKWFGWTKSRNSRIDRGTGSVGNVGLRRR</sequence>
<dbReference type="Proteomes" id="UP000886501">
    <property type="component" value="Unassembled WGS sequence"/>
</dbReference>
<keyword evidence="2" id="KW-1185">Reference proteome</keyword>
<organism evidence="1 2">
    <name type="scientific">Thelephora ganbajun</name>
    <name type="common">Ganba fungus</name>
    <dbReference type="NCBI Taxonomy" id="370292"/>
    <lineage>
        <taxon>Eukaryota</taxon>
        <taxon>Fungi</taxon>
        <taxon>Dikarya</taxon>
        <taxon>Basidiomycota</taxon>
        <taxon>Agaricomycotina</taxon>
        <taxon>Agaricomycetes</taxon>
        <taxon>Thelephorales</taxon>
        <taxon>Thelephoraceae</taxon>
        <taxon>Thelephora</taxon>
    </lineage>
</organism>
<dbReference type="EMBL" id="MU118005">
    <property type="protein sequence ID" value="KAF9648947.1"/>
    <property type="molecule type" value="Genomic_DNA"/>
</dbReference>
<evidence type="ECO:0000313" key="2">
    <source>
        <dbReference type="Proteomes" id="UP000886501"/>
    </source>
</evidence>
<reference evidence="1" key="2">
    <citation type="journal article" date="2020" name="Nat. Commun.">
        <title>Large-scale genome sequencing of mycorrhizal fungi provides insights into the early evolution of symbiotic traits.</title>
        <authorList>
            <person name="Miyauchi S."/>
            <person name="Kiss E."/>
            <person name="Kuo A."/>
            <person name="Drula E."/>
            <person name="Kohler A."/>
            <person name="Sanchez-Garcia M."/>
            <person name="Morin E."/>
            <person name="Andreopoulos B."/>
            <person name="Barry K.W."/>
            <person name="Bonito G."/>
            <person name="Buee M."/>
            <person name="Carver A."/>
            <person name="Chen C."/>
            <person name="Cichocki N."/>
            <person name="Clum A."/>
            <person name="Culley D."/>
            <person name="Crous P.W."/>
            <person name="Fauchery L."/>
            <person name="Girlanda M."/>
            <person name="Hayes R.D."/>
            <person name="Keri Z."/>
            <person name="LaButti K."/>
            <person name="Lipzen A."/>
            <person name="Lombard V."/>
            <person name="Magnuson J."/>
            <person name="Maillard F."/>
            <person name="Murat C."/>
            <person name="Nolan M."/>
            <person name="Ohm R.A."/>
            <person name="Pangilinan J."/>
            <person name="Pereira M.F."/>
            <person name="Perotto S."/>
            <person name="Peter M."/>
            <person name="Pfister S."/>
            <person name="Riley R."/>
            <person name="Sitrit Y."/>
            <person name="Stielow J.B."/>
            <person name="Szollosi G."/>
            <person name="Zifcakova L."/>
            <person name="Stursova M."/>
            <person name="Spatafora J.W."/>
            <person name="Tedersoo L."/>
            <person name="Vaario L.M."/>
            <person name="Yamada A."/>
            <person name="Yan M."/>
            <person name="Wang P."/>
            <person name="Xu J."/>
            <person name="Bruns T."/>
            <person name="Baldrian P."/>
            <person name="Vilgalys R."/>
            <person name="Dunand C."/>
            <person name="Henrissat B."/>
            <person name="Grigoriev I.V."/>
            <person name="Hibbett D."/>
            <person name="Nagy L.G."/>
            <person name="Martin F.M."/>
        </authorList>
    </citation>
    <scope>NUCLEOTIDE SEQUENCE</scope>
    <source>
        <strain evidence="1">P2</strain>
    </source>
</reference>
<evidence type="ECO:0000313" key="1">
    <source>
        <dbReference type="EMBL" id="KAF9648947.1"/>
    </source>
</evidence>
<protein>
    <submittedName>
        <fullName evidence="1">Uncharacterized protein</fullName>
    </submittedName>
</protein>
<name>A0ACB6ZH77_THEGA</name>
<accession>A0ACB6ZH77</accession>
<proteinExistence type="predicted"/>
<gene>
    <name evidence="1" type="ORF">BDM02DRAFT_2013711</name>
</gene>
<comment type="caution">
    <text evidence="1">The sequence shown here is derived from an EMBL/GenBank/DDBJ whole genome shotgun (WGS) entry which is preliminary data.</text>
</comment>
<reference evidence="1" key="1">
    <citation type="submission" date="2019-10" db="EMBL/GenBank/DDBJ databases">
        <authorList>
            <consortium name="DOE Joint Genome Institute"/>
            <person name="Kuo A."/>
            <person name="Miyauchi S."/>
            <person name="Kiss E."/>
            <person name="Drula E."/>
            <person name="Kohler A."/>
            <person name="Sanchez-Garcia M."/>
            <person name="Andreopoulos B."/>
            <person name="Barry K.W."/>
            <person name="Bonito G."/>
            <person name="Buee M."/>
            <person name="Carver A."/>
            <person name="Chen C."/>
            <person name="Cichocki N."/>
            <person name="Clum A."/>
            <person name="Culley D."/>
            <person name="Crous P.W."/>
            <person name="Fauchery L."/>
            <person name="Girlanda M."/>
            <person name="Hayes R."/>
            <person name="Keri Z."/>
            <person name="Labutti K."/>
            <person name="Lipzen A."/>
            <person name="Lombard V."/>
            <person name="Magnuson J."/>
            <person name="Maillard F."/>
            <person name="Morin E."/>
            <person name="Murat C."/>
            <person name="Nolan M."/>
            <person name="Ohm R."/>
            <person name="Pangilinan J."/>
            <person name="Pereira M."/>
            <person name="Perotto S."/>
            <person name="Peter M."/>
            <person name="Riley R."/>
            <person name="Sitrit Y."/>
            <person name="Stielow B."/>
            <person name="Szollosi G."/>
            <person name="Zifcakova L."/>
            <person name="Stursova M."/>
            <person name="Spatafora J.W."/>
            <person name="Tedersoo L."/>
            <person name="Vaario L.-M."/>
            <person name="Yamada A."/>
            <person name="Yan M."/>
            <person name="Wang P."/>
            <person name="Xu J."/>
            <person name="Bruns T."/>
            <person name="Baldrian P."/>
            <person name="Vilgalys R."/>
            <person name="Henrissat B."/>
            <person name="Grigoriev I.V."/>
            <person name="Hibbett D."/>
            <person name="Nagy L.G."/>
            <person name="Martin F.M."/>
        </authorList>
    </citation>
    <scope>NUCLEOTIDE SEQUENCE</scope>
    <source>
        <strain evidence="1">P2</strain>
    </source>
</reference>